<gene>
    <name evidence="7" type="ORF">C7419_1011366</name>
</gene>
<keyword evidence="5 6" id="KW-0472">Membrane</keyword>
<feature type="transmembrane region" description="Helical" evidence="6">
    <location>
        <begin position="38"/>
        <end position="54"/>
    </location>
</feature>
<evidence type="ECO:0000313" key="7">
    <source>
        <dbReference type="EMBL" id="PWK37484.1"/>
    </source>
</evidence>
<dbReference type="AlphaFoldDB" id="A0A316EXN1"/>
<evidence type="ECO:0000256" key="4">
    <source>
        <dbReference type="ARBA" id="ARBA00022989"/>
    </source>
</evidence>
<evidence type="ECO:0000256" key="6">
    <source>
        <dbReference type="SAM" id="Phobius"/>
    </source>
</evidence>
<evidence type="ECO:0000256" key="3">
    <source>
        <dbReference type="ARBA" id="ARBA00022692"/>
    </source>
</evidence>
<reference evidence="7 8" key="1">
    <citation type="submission" date="2018-05" db="EMBL/GenBank/DDBJ databases">
        <title>Genomic Encyclopedia of Type Strains, Phase IV (KMG-V): Genome sequencing to study the core and pangenomes of soil and plant-associated prokaryotes.</title>
        <authorList>
            <person name="Whitman W."/>
        </authorList>
    </citation>
    <scope>NUCLEOTIDE SEQUENCE [LARGE SCALE GENOMIC DNA]</scope>
    <source>
        <strain evidence="7 8">SLV-132</strain>
    </source>
</reference>
<dbReference type="GO" id="GO:0016020">
    <property type="term" value="C:membrane"/>
    <property type="evidence" value="ECO:0007669"/>
    <property type="project" value="UniProtKB-SubCell"/>
</dbReference>
<dbReference type="InterPro" id="IPR002549">
    <property type="entry name" value="AI-2E-like"/>
</dbReference>
<accession>A0A316EXN1</accession>
<feature type="transmembrane region" description="Helical" evidence="6">
    <location>
        <begin position="308"/>
        <end position="328"/>
    </location>
</feature>
<protein>
    <submittedName>
        <fullName evidence="7">Putative PurR-regulated permease PerM</fullName>
    </submittedName>
</protein>
<dbReference type="PANTHER" id="PTHR21716">
    <property type="entry name" value="TRANSMEMBRANE PROTEIN"/>
    <property type="match status" value="1"/>
</dbReference>
<sequence length="388" mass="41481">MPEPDTQPVSGVETPPAEVVTPPVAVEDEASARYVRRASIALVILATLASLYALHAARTFLVPVVMSIVLAYLLDPLVAGLQRVRVPRSVGATFVLLAMCTLLSCLAYLLQGQIESIVDRLPEIARKLSRSLGALMSGDDSMIQKVRRAATVLSGTGQPAPARAPQVVVERSSDGLSNVLWLGSAGVFSMLAQMTAVLFLTWFLLLGGDMFKRKFVKMVGKTISQKKISVHMLAEINRSIQRYMLMLLVTNAALGFCTWLLLKWLGMDNAGTWAVAAAALHLVPYFGAVLIAICLGVAAFMQFGTLGIAAIAAGGSLLIATLIGSVVTTWMTGRMARMNAVAVFVALLLFTFLWGTWGMLLAIPLAVIAKVVADHVEGLELLAEFLGE</sequence>
<keyword evidence="4 6" id="KW-1133">Transmembrane helix</keyword>
<evidence type="ECO:0000313" key="8">
    <source>
        <dbReference type="Proteomes" id="UP000245754"/>
    </source>
</evidence>
<evidence type="ECO:0000256" key="1">
    <source>
        <dbReference type="ARBA" id="ARBA00004141"/>
    </source>
</evidence>
<keyword evidence="3 6" id="KW-0812">Transmembrane</keyword>
<dbReference type="PANTHER" id="PTHR21716:SF16">
    <property type="entry name" value="BLL1467 PROTEIN"/>
    <property type="match status" value="1"/>
</dbReference>
<dbReference type="EMBL" id="QGGT01000001">
    <property type="protein sequence ID" value="PWK37484.1"/>
    <property type="molecule type" value="Genomic_DNA"/>
</dbReference>
<name>A0A316EXN1_9BURK</name>
<keyword evidence="8" id="KW-1185">Reference proteome</keyword>
<comment type="similarity">
    <text evidence="2">Belongs to the autoinducer-2 exporter (AI-2E) (TC 2.A.86) family.</text>
</comment>
<feature type="transmembrane region" description="Helical" evidence="6">
    <location>
        <begin position="243"/>
        <end position="262"/>
    </location>
</feature>
<evidence type="ECO:0000256" key="2">
    <source>
        <dbReference type="ARBA" id="ARBA00009773"/>
    </source>
</evidence>
<dbReference type="Pfam" id="PF01594">
    <property type="entry name" value="AI-2E_transport"/>
    <property type="match status" value="1"/>
</dbReference>
<feature type="transmembrane region" description="Helical" evidence="6">
    <location>
        <begin position="340"/>
        <end position="363"/>
    </location>
</feature>
<feature type="transmembrane region" description="Helical" evidence="6">
    <location>
        <begin position="282"/>
        <end position="301"/>
    </location>
</feature>
<evidence type="ECO:0000256" key="5">
    <source>
        <dbReference type="ARBA" id="ARBA00023136"/>
    </source>
</evidence>
<dbReference type="GO" id="GO:0055085">
    <property type="term" value="P:transmembrane transport"/>
    <property type="evidence" value="ECO:0007669"/>
    <property type="project" value="TreeGrafter"/>
</dbReference>
<feature type="transmembrane region" description="Helical" evidence="6">
    <location>
        <begin position="179"/>
        <end position="205"/>
    </location>
</feature>
<comment type="subcellular location">
    <subcellularLocation>
        <location evidence="1">Membrane</location>
        <topology evidence="1">Multi-pass membrane protein</topology>
    </subcellularLocation>
</comment>
<proteinExistence type="inferred from homology"/>
<feature type="transmembrane region" description="Helical" evidence="6">
    <location>
        <begin position="90"/>
        <end position="110"/>
    </location>
</feature>
<feature type="transmembrane region" description="Helical" evidence="6">
    <location>
        <begin position="60"/>
        <end position="78"/>
    </location>
</feature>
<comment type="caution">
    <text evidence="7">The sequence shown here is derived from an EMBL/GenBank/DDBJ whole genome shotgun (WGS) entry which is preliminary data.</text>
</comment>
<organism evidence="7 8">
    <name type="scientific">Cupriavidus plantarum</name>
    <dbReference type="NCBI Taxonomy" id="942865"/>
    <lineage>
        <taxon>Bacteria</taxon>
        <taxon>Pseudomonadati</taxon>
        <taxon>Pseudomonadota</taxon>
        <taxon>Betaproteobacteria</taxon>
        <taxon>Burkholderiales</taxon>
        <taxon>Burkholderiaceae</taxon>
        <taxon>Cupriavidus</taxon>
    </lineage>
</organism>
<dbReference type="Proteomes" id="UP000245754">
    <property type="component" value="Unassembled WGS sequence"/>
</dbReference>